<feature type="domain" description="HIRAN" evidence="4">
    <location>
        <begin position="31"/>
        <end position="136"/>
    </location>
</feature>
<evidence type="ECO:0000313" key="6">
    <source>
        <dbReference type="Proteomes" id="UP001474120"/>
    </source>
</evidence>
<protein>
    <submittedName>
        <fullName evidence="5">HIRAN domain-containing protein</fullName>
    </submittedName>
</protein>
<dbReference type="Proteomes" id="UP001474120">
    <property type="component" value="Unassembled WGS sequence"/>
</dbReference>
<gene>
    <name evidence="5" type="ORF">AABB81_03050</name>
</gene>
<dbReference type="RefSeq" id="WP_342158531.1">
    <property type="nucleotide sequence ID" value="NZ_JBCDNA010000001.1"/>
</dbReference>
<evidence type="ECO:0000313" key="5">
    <source>
        <dbReference type="EMBL" id="MEL4454856.1"/>
    </source>
</evidence>
<dbReference type="InterPro" id="IPR014905">
    <property type="entry name" value="HIRAN"/>
</dbReference>
<dbReference type="EMBL" id="JBCDNA010000001">
    <property type="protein sequence ID" value="MEL4454856.1"/>
    <property type="molecule type" value="Genomic_DNA"/>
</dbReference>
<proteinExistence type="predicted"/>
<reference evidence="5 6" key="1">
    <citation type="submission" date="2024-04" db="EMBL/GenBank/DDBJ databases">
        <title>whole genome sequencing of Lutimonas vermicola strain IMCC1616.</title>
        <authorList>
            <person name="Bae S.S."/>
        </authorList>
    </citation>
    <scope>NUCLEOTIDE SEQUENCE [LARGE SCALE GENOMIC DNA]</scope>
    <source>
        <strain evidence="5 6">IMCC1616</strain>
    </source>
</reference>
<keyword evidence="1" id="KW-0479">Metal-binding</keyword>
<evidence type="ECO:0000256" key="3">
    <source>
        <dbReference type="SAM" id="Coils"/>
    </source>
</evidence>
<comment type="caution">
    <text evidence="5">The sequence shown here is derived from an EMBL/GenBank/DDBJ whole genome shotgun (WGS) entry which is preliminary data.</text>
</comment>
<evidence type="ECO:0000256" key="1">
    <source>
        <dbReference type="ARBA" id="ARBA00022723"/>
    </source>
</evidence>
<dbReference type="Gene3D" id="3.30.70.2330">
    <property type="match status" value="1"/>
</dbReference>
<name>A0ABU9L0G7_9FLAO</name>
<dbReference type="SMART" id="SM00910">
    <property type="entry name" value="HIRAN"/>
    <property type="match status" value="1"/>
</dbReference>
<dbReference type="Pfam" id="PF08797">
    <property type="entry name" value="HIRAN"/>
    <property type="match status" value="1"/>
</dbReference>
<accession>A0ABU9L0G7</accession>
<evidence type="ECO:0000259" key="4">
    <source>
        <dbReference type="SMART" id="SM00910"/>
    </source>
</evidence>
<keyword evidence="6" id="KW-1185">Reference proteome</keyword>
<organism evidence="5 6">
    <name type="scientific">Lutimonas vermicola</name>
    <dbReference type="NCBI Taxonomy" id="414288"/>
    <lineage>
        <taxon>Bacteria</taxon>
        <taxon>Pseudomonadati</taxon>
        <taxon>Bacteroidota</taxon>
        <taxon>Flavobacteriia</taxon>
        <taxon>Flavobacteriales</taxon>
        <taxon>Flavobacteriaceae</taxon>
        <taxon>Lutimonas</taxon>
    </lineage>
</organism>
<evidence type="ECO:0000256" key="2">
    <source>
        <dbReference type="ARBA" id="ARBA00022801"/>
    </source>
</evidence>
<feature type="coiled-coil region" evidence="3">
    <location>
        <begin position="237"/>
        <end position="278"/>
    </location>
</feature>
<sequence>MKLSFLNKINSFFKKNEDVILKDKDLSKPDSHAISMWTAGLNYESRNQAVLKCHLRENVKLRRESENLIDQNAIHVQRMDGSSLGYVGRYRAAILAPLIDSKAIKPEAVIAGLKCDVTNDIYGVKITLNIESSIYNELHFNKEEIEFLFTTSENENFYLLLECEDFTLDKIISLFDKNKIDYKRTGISYRPGNDGKMYSWFILLEKSIDTVLIEKLLRDNFPVLEEKYKKIVEHEYVELQEEEIDALKTVNQRLDKKVKSLEKREEKSKRILNRYSNQFRNIIEVVLPDVEFLDGSLDILESEIEDFTNPIDKIIKINTDHQFKGKKITTLDKWWEVHFNTGQRDDGRLYFYRNSNKLTVLVSFKKDQKRDILYLQKYN</sequence>
<keyword evidence="3" id="KW-0175">Coiled coil</keyword>
<keyword evidence="2" id="KW-0378">Hydrolase</keyword>